<organism evidence="3 4">
    <name type="scientific">Moraxella lacunata</name>
    <dbReference type="NCBI Taxonomy" id="477"/>
    <lineage>
        <taxon>Bacteria</taxon>
        <taxon>Pseudomonadati</taxon>
        <taxon>Pseudomonadota</taxon>
        <taxon>Gammaproteobacteria</taxon>
        <taxon>Moraxellales</taxon>
        <taxon>Moraxellaceae</taxon>
        <taxon>Moraxella</taxon>
    </lineage>
</organism>
<proteinExistence type="predicted"/>
<accession>A0A378T6R3</accession>
<dbReference type="Proteomes" id="UP000254437">
    <property type="component" value="Unassembled WGS sequence"/>
</dbReference>
<dbReference type="AlphaFoldDB" id="A0A378T6R3"/>
<feature type="transmembrane region" description="Helical" evidence="2">
    <location>
        <begin position="98"/>
        <end position="115"/>
    </location>
</feature>
<feature type="region of interest" description="Disordered" evidence="1">
    <location>
        <begin position="1"/>
        <end position="23"/>
    </location>
</feature>
<sequence length="151" mass="16832">MSQKQRKGTRVSSTQDERGLQTQFEHIEEYSPYPPAEFLHELNKIDPKYVEQVMSMAKAEQEQRHRLQDSQIAEIQRVNGALIEMDKQNLSLTGRGQWFGLALGVGLLVIAGVALHYGHAVVAGIAISAIVGILIVYVLRQQPKNSPANNQ</sequence>
<evidence type="ECO:0000256" key="1">
    <source>
        <dbReference type="SAM" id="MobiDB-lite"/>
    </source>
</evidence>
<gene>
    <name evidence="3" type="ORF">NCTC10359_00187</name>
</gene>
<keyword evidence="2" id="KW-0812">Transmembrane</keyword>
<feature type="transmembrane region" description="Helical" evidence="2">
    <location>
        <begin position="121"/>
        <end position="139"/>
    </location>
</feature>
<keyword evidence="2" id="KW-0472">Membrane</keyword>
<reference evidence="3 4" key="1">
    <citation type="submission" date="2018-06" db="EMBL/GenBank/DDBJ databases">
        <authorList>
            <consortium name="Pathogen Informatics"/>
            <person name="Doyle S."/>
        </authorList>
    </citation>
    <scope>NUCLEOTIDE SEQUENCE [LARGE SCALE GENOMIC DNA]</scope>
    <source>
        <strain evidence="3 4">NCTC10359</strain>
    </source>
</reference>
<dbReference type="RefSeq" id="WP_115004716.1">
    <property type="nucleotide sequence ID" value="NZ_UGQU01000001.1"/>
</dbReference>
<dbReference type="EMBL" id="UGQU01000001">
    <property type="protein sequence ID" value="STZ55593.1"/>
    <property type="molecule type" value="Genomic_DNA"/>
</dbReference>
<keyword evidence="2" id="KW-1133">Transmembrane helix</keyword>
<dbReference type="InterPro" id="IPR019284">
    <property type="entry name" value="RP532"/>
</dbReference>
<protein>
    <submittedName>
        <fullName evidence="3">Predicted membrane protein</fullName>
    </submittedName>
</protein>
<dbReference type="Pfam" id="PF10097">
    <property type="entry name" value="DUF2335"/>
    <property type="match status" value="1"/>
</dbReference>
<evidence type="ECO:0000313" key="4">
    <source>
        <dbReference type="Proteomes" id="UP000254437"/>
    </source>
</evidence>
<evidence type="ECO:0000313" key="3">
    <source>
        <dbReference type="EMBL" id="STZ55593.1"/>
    </source>
</evidence>
<name>A0A378T6R3_MORLA</name>
<evidence type="ECO:0000256" key="2">
    <source>
        <dbReference type="SAM" id="Phobius"/>
    </source>
</evidence>